<feature type="compositionally biased region" description="Polar residues" evidence="2">
    <location>
        <begin position="1158"/>
        <end position="1172"/>
    </location>
</feature>
<reference evidence="4" key="1">
    <citation type="submission" date="2017-04" db="EMBL/GenBank/DDBJ databases">
        <title>Plasmodium gonderi genome.</title>
        <authorList>
            <person name="Arisue N."/>
            <person name="Honma H."/>
            <person name="Kawai S."/>
            <person name="Tougan T."/>
            <person name="Tanabe K."/>
            <person name="Horii T."/>
        </authorList>
    </citation>
    <scope>NUCLEOTIDE SEQUENCE [LARGE SCALE GENOMIC DNA]</scope>
    <source>
        <strain evidence="4">ATCC 30045</strain>
    </source>
</reference>
<feature type="region of interest" description="Disordered" evidence="2">
    <location>
        <begin position="1469"/>
        <end position="1534"/>
    </location>
</feature>
<dbReference type="GeneID" id="39746323"/>
<evidence type="ECO:0000256" key="2">
    <source>
        <dbReference type="SAM" id="MobiDB-lite"/>
    </source>
</evidence>
<dbReference type="EMBL" id="BDQF01000006">
    <property type="protein sequence ID" value="GAW79611.1"/>
    <property type="molecule type" value="Genomic_DNA"/>
</dbReference>
<feature type="coiled-coil region" evidence="1">
    <location>
        <begin position="2547"/>
        <end position="2574"/>
    </location>
</feature>
<dbReference type="OrthoDB" id="372206at2759"/>
<evidence type="ECO:0000256" key="1">
    <source>
        <dbReference type="SAM" id="Coils"/>
    </source>
</evidence>
<feature type="region of interest" description="Disordered" evidence="2">
    <location>
        <begin position="104"/>
        <end position="135"/>
    </location>
</feature>
<sequence>MVKTLTYNKYNDLYTVKRKSVKIRKNIKKKKHRSQEKSIIIKKIFKLLFKSEPFIHSSNIYINEERADTYFIMRPQKYFNNMHDQCLTCMDKWNDNFVQVSHSIQRGSRKTEEHDSDISNENKTNSDPTNMNDIANRFIPHDDNLKKSLYSKSDVAETASEKRQSFRFNTIKKKNVFTKNYISKCKKQTDLVDEIVTKKVTKEKKKTLNNFKIESDKIIENIKKWMMKHTHLSKTIDKHNDRSNKGIPSLGIQKFSHKCINYFIEKKKRERRKKNMDEYTNIRKNLKNIENIEHLNYNNVNGAKNKTHKNEIQIQHKTVNEITPNISNGGYKNNHIVIEKNNINNTKMCFNKKAENNFIQLNEYDILYAHAMDEKQTLQEGDYIKNTHTSYHNNSRVGNIGMNVNLNNTQGSDMNEQINSYKKRKIDIHNYKNVLINKSINGENILSHYFSLCQIDNPENTIPHSNYSMSNNINNPPHPIGFNQRIILRDDLNCINMAITKNSEYTNDVHMPEKHTYKFCVTKMCNCDNHKVKENLVNQLNTLKNNICKKYNYYKHKEKIKKQEPRKNIIFIHGSKDTQNVDIKHGINNANSLPKLNIHEEKKKLKSNEDRKEIKNATNSTKEFSKYISPKKKIKNSSLIFVTPTATCTTSDGVTTYHTRHNSSVSKEKDNKGFFTTYNNLNNVKSSNKLNNLQNYHDISLKRANSRKHVIDNKSMHVKSKEFKKRESENQNIPSIDKKKKRSLKKICISKLINSQLSDATNETCTHKHIKDKKKLLLDKEERKKKLPTKPTNGINHLGGTPESNLIARHNSNASLKNEKNFCSSTNIEKLEIMNGSNKLLKRNKESDSNKTTKSDQMKKNKHMDNNCKTVSFIKKDVKTKKTKKNNKIKADTIITTTNALTSELYEIKKLKLDKSKNPQNILNKAIEINIRRSTKDVCGSNFIATDICNHLNANLEIKEGTLKGDIYDNAKADQSFLDKHSKCNSIKTEYASSVSSPVYNVSGDYNDLDEKRKETCFPNSTNVKSQESMLYELINKNGNKSIIKQFIEQSELQENPYTNPYNQFSAHGISKIEEINNITNKKTFEVSASMEKYYDKIEIKHIQGKSDKNNPKSKKGNLMKNHEEVLYELLNRDDNKRKIKKFIENSKQYEKDEKNENNNLPTRKYTTNESQQNGMITKNLTNKFTHGNNTPKEEDSIHKKKLQVTISPKKYSNVDEKIKRISISSQEQIKSHESLLHELLNKNDNRIKIRNFINQSNERENRINQKKDENKNCPSKIPSKIDYAKKRNDKIVTCNVIVTPPLLNYNLYNDNTHVAKNATPKWKNVCVRKKITNQNIQKYRIPNKILNRYEPQNKIDTRTKKQNEEKMILKKGITLNHKPEIKNKFMINKKAEKTINTVKKSNVQHHVSTKSTFRRSINKMKETHKGKVITPKGEENNDKFIHTKLHNSTTINEISKYSKYINNKSVSIKDKNGCKNEDKNGCKNEDKNGCKNEDKNGCKNEDKNGCKNDDKNDDKSDDKNEEKNDDKSDDKSDDKQNILFKTLTAKIELQHKQNTRVHVVYHPSKVKNFSQLQKCYSYKTQNKKKSTNGLNTIKRFNNKEIVTGQTKGKSNKIILSKLCRRKEATEKWHLRDIKQASQNEDIEKDILRPKIFNNLGVVIKKRKILINLKTNIRTKVRKILSKMTSKKSSSEMIDINMVSKFQQNNQNNGKRIYQNASNKDDYKVNPPHLAITTSKNIPSLVTNSFRKMHCKRVYMIPQKKINTRIIEPKDEIKFGAVFGKIVNQNFKVIKGKSTETRFTYNCKQFFTPSVGVHLFSTVKNIINNILTSPLCNKFIQFNEIKKRKIIKKHKNITQNGRNFDLLSAEYVIVSATRTRTMIVLYFHLTKETNNVKEMDNTIQHLESCQWNVKKINTLKMCAQTNQINKLEQVKLMREMKHQLVDADNTKKENYKENIILHHQVSEEHVKVQNNNCTMSRIKSKKFNTNNMEKKNMNFNRMVIITVLHKKFKVKNIFMLKKKEKKTKSKVLTKWSHYLSTEESRKLLIIILRNTKKLHFTVDVKNTAIIRNICKIEHFKNEKKTLLEGTQKKKTLTICNALNDTMATLHIYMKSSKKVNVKKVINNVCRKRIKKKSKKKKYIKMNKTIPMSQMETDKRATNQRIFPTNDEGKNQMEKKNIALWNLEDLKNNILTIKNVVRENLGEEKNTLMVEDLKEGIRQTKSGIPIKLPNQVDNKIEKQKAQQVNSDIEKEILTIKKLIKEILAEMKNGVVKEMKIKKSKKMKKEKTKHKEVNTNLRINDFNKRESKQKKKKYTLNRKENEEIIVTTDIFKNESHNLDVNVLKNMEMKQCIEQIQSKECMEILDQDITILSGLSVENDVMMVKELINKNDTISVEDAYSLNDAMIAVSNRNEVTTLTDTHVFDTVLMVIDVNRQNTSLLVDDITIPKDSMLLMEVKNQNNAMVLSEARTPNDNVFLDVVYSINDVKEVEDPGNQNVSQMVKHMERENKEIEIEDSVDELMSKLHGYESAEELIEESTKDETIIRDIKKEEIRKEIKKLIEMVKELKREYMKEMQKESVQNNTKKENLMITNLENDNYKENNEAQIMALQIINERTLDENSKKGNYIFQYEKEYEIGIIKDSQGEEKFYKPDMNKIITKSPEQVTIEDSIKNYSNLNHSSNETVTTYYSSPKCRKKKKKIKGINIKLMNRENSKMGNLNQVKMKERNKKKKKNLKDIIKDILNEEYLKRILRHKDEKQILHEDVKNKISLDLIGEKEYTNVEGCEIIYIKSLGCADGNMCSGNTSSDEIATIVGSVPSTDEKIPRTENFLGAEKSISTENFLGAEKRMTCVQKPKRDKKHMCSDGECLINGKKNTNEEKQNKNPYTKIEADEKLKKLMSRKRVTLNENLAITRAFFNAQKKDKNEKESDDFFCSCS</sequence>
<keyword evidence="1" id="KW-0175">Coiled coil</keyword>
<feature type="compositionally biased region" description="Polar residues" evidence="2">
    <location>
        <begin position="119"/>
        <end position="133"/>
    </location>
</feature>
<keyword evidence="4" id="KW-1185">Reference proteome</keyword>
<feature type="compositionally biased region" description="Basic and acidic residues" evidence="2">
    <location>
        <begin position="843"/>
        <end position="865"/>
    </location>
</feature>
<comment type="caution">
    <text evidence="3">The sequence shown here is derived from an EMBL/GenBank/DDBJ whole genome shotgun (WGS) entry which is preliminary data.</text>
</comment>
<name>A0A1Y1JAQ6_PLAGO</name>
<accession>A0A1Y1JAQ6</accession>
<proteinExistence type="predicted"/>
<feature type="region of interest" description="Disordered" evidence="2">
    <location>
        <begin position="841"/>
        <end position="865"/>
    </location>
</feature>
<feature type="region of interest" description="Disordered" evidence="2">
    <location>
        <begin position="1150"/>
        <end position="1172"/>
    </location>
</feature>
<protein>
    <submittedName>
        <fullName evidence="3">Uncharacterized protein</fullName>
    </submittedName>
</protein>
<organism evidence="3 4">
    <name type="scientific">Plasmodium gonderi</name>
    <dbReference type="NCBI Taxonomy" id="77519"/>
    <lineage>
        <taxon>Eukaryota</taxon>
        <taxon>Sar</taxon>
        <taxon>Alveolata</taxon>
        <taxon>Apicomplexa</taxon>
        <taxon>Aconoidasida</taxon>
        <taxon>Haemosporida</taxon>
        <taxon>Plasmodiidae</taxon>
        <taxon>Plasmodium</taxon>
        <taxon>Plasmodium (Plasmodium)</taxon>
    </lineage>
</organism>
<dbReference type="RefSeq" id="XP_028542200.1">
    <property type="nucleotide sequence ID" value="XM_028686399.1"/>
</dbReference>
<dbReference type="Proteomes" id="UP000195521">
    <property type="component" value="Unassembled WGS sequence"/>
</dbReference>
<evidence type="ECO:0000313" key="4">
    <source>
        <dbReference type="Proteomes" id="UP000195521"/>
    </source>
</evidence>
<gene>
    <name evidence="3" type="ORF">PGO_050210</name>
</gene>
<evidence type="ECO:0000313" key="3">
    <source>
        <dbReference type="EMBL" id="GAW79611.1"/>
    </source>
</evidence>
<dbReference type="OMA" id="LEIYHWS"/>